<dbReference type="EMBL" id="AWWV01012821">
    <property type="protein sequence ID" value="OMO64305.1"/>
    <property type="molecule type" value="Genomic_DNA"/>
</dbReference>
<comment type="caution">
    <text evidence="1">The sequence shown here is derived from an EMBL/GenBank/DDBJ whole genome shotgun (WGS) entry which is preliminary data.</text>
</comment>
<protein>
    <submittedName>
        <fullName evidence="1">Uncharacterized protein</fullName>
    </submittedName>
</protein>
<keyword evidence="2" id="KW-1185">Reference proteome</keyword>
<dbReference type="Gramene" id="OMO64305">
    <property type="protein sequence ID" value="OMO64305"/>
    <property type="gene ID" value="CCACVL1_21883"/>
</dbReference>
<sequence length="43" mass="5028">MDDIALEQPSNWKFGFITTYSRKTKYALLGFITIHKLDSDTFN</sequence>
<proteinExistence type="predicted"/>
<reference evidence="1 2" key="1">
    <citation type="submission" date="2013-09" db="EMBL/GenBank/DDBJ databases">
        <title>Corchorus capsularis genome sequencing.</title>
        <authorList>
            <person name="Alam M."/>
            <person name="Haque M.S."/>
            <person name="Islam M.S."/>
            <person name="Emdad E.M."/>
            <person name="Islam M.M."/>
            <person name="Ahmed B."/>
            <person name="Halim A."/>
            <person name="Hossen Q.M.M."/>
            <person name="Hossain M.Z."/>
            <person name="Ahmed R."/>
            <person name="Khan M.M."/>
            <person name="Islam R."/>
            <person name="Rashid M.M."/>
            <person name="Khan S.A."/>
            <person name="Rahman M.S."/>
            <person name="Alam M."/>
        </authorList>
    </citation>
    <scope>NUCLEOTIDE SEQUENCE [LARGE SCALE GENOMIC DNA]</scope>
    <source>
        <strain evidence="2">cv. CVL-1</strain>
        <tissue evidence="1">Whole seedling</tissue>
    </source>
</reference>
<accession>A0A1R3H1R2</accession>
<organism evidence="1 2">
    <name type="scientific">Corchorus capsularis</name>
    <name type="common">Jute</name>
    <dbReference type="NCBI Taxonomy" id="210143"/>
    <lineage>
        <taxon>Eukaryota</taxon>
        <taxon>Viridiplantae</taxon>
        <taxon>Streptophyta</taxon>
        <taxon>Embryophyta</taxon>
        <taxon>Tracheophyta</taxon>
        <taxon>Spermatophyta</taxon>
        <taxon>Magnoliopsida</taxon>
        <taxon>eudicotyledons</taxon>
        <taxon>Gunneridae</taxon>
        <taxon>Pentapetalae</taxon>
        <taxon>rosids</taxon>
        <taxon>malvids</taxon>
        <taxon>Malvales</taxon>
        <taxon>Malvaceae</taxon>
        <taxon>Grewioideae</taxon>
        <taxon>Apeibeae</taxon>
        <taxon>Corchorus</taxon>
    </lineage>
</organism>
<dbReference type="Proteomes" id="UP000188268">
    <property type="component" value="Unassembled WGS sequence"/>
</dbReference>
<evidence type="ECO:0000313" key="2">
    <source>
        <dbReference type="Proteomes" id="UP000188268"/>
    </source>
</evidence>
<evidence type="ECO:0000313" key="1">
    <source>
        <dbReference type="EMBL" id="OMO64305.1"/>
    </source>
</evidence>
<name>A0A1R3H1R2_COCAP</name>
<gene>
    <name evidence="1" type="ORF">CCACVL1_21883</name>
</gene>
<dbReference type="AlphaFoldDB" id="A0A1R3H1R2"/>